<feature type="region of interest" description="Disordered" evidence="1">
    <location>
        <begin position="1125"/>
        <end position="1271"/>
    </location>
</feature>
<evidence type="ECO:0000259" key="2">
    <source>
        <dbReference type="Pfam" id="PF05170"/>
    </source>
</evidence>
<protein>
    <submittedName>
        <fullName evidence="3">AsmA family protein</fullName>
    </submittedName>
</protein>
<dbReference type="InterPro" id="IPR007844">
    <property type="entry name" value="AsmA"/>
</dbReference>
<feature type="domain" description="AsmA" evidence="2">
    <location>
        <begin position="835"/>
        <end position="1017"/>
    </location>
</feature>
<gene>
    <name evidence="3" type="ORF">SAMN03080610_01471</name>
</gene>
<evidence type="ECO:0000313" key="3">
    <source>
        <dbReference type="EMBL" id="SCZ32095.1"/>
    </source>
</evidence>
<feature type="compositionally biased region" description="Polar residues" evidence="1">
    <location>
        <begin position="1259"/>
        <end position="1271"/>
    </location>
</feature>
<dbReference type="AlphaFoldDB" id="A0A1G5N3U7"/>
<dbReference type="GO" id="GO:0005886">
    <property type="term" value="C:plasma membrane"/>
    <property type="evidence" value="ECO:0007669"/>
    <property type="project" value="TreeGrafter"/>
</dbReference>
<dbReference type="InterPro" id="IPR052894">
    <property type="entry name" value="AsmA-related"/>
</dbReference>
<dbReference type="EMBL" id="FMVW01000002">
    <property type="protein sequence ID" value="SCZ32095.1"/>
    <property type="molecule type" value="Genomic_DNA"/>
</dbReference>
<feature type="compositionally biased region" description="Low complexity" evidence="1">
    <location>
        <begin position="1166"/>
        <end position="1182"/>
    </location>
</feature>
<keyword evidence="4" id="KW-1185">Reference proteome</keyword>
<dbReference type="OrthoDB" id="9816380at2"/>
<evidence type="ECO:0000313" key="4">
    <source>
        <dbReference type="Proteomes" id="UP000199347"/>
    </source>
</evidence>
<feature type="compositionally biased region" description="Basic and acidic residues" evidence="1">
    <location>
        <begin position="1226"/>
        <end position="1242"/>
    </location>
</feature>
<feature type="domain" description="AsmA" evidence="2">
    <location>
        <begin position="5"/>
        <end position="99"/>
    </location>
</feature>
<dbReference type="Proteomes" id="UP000199347">
    <property type="component" value="Unassembled WGS sequence"/>
</dbReference>
<organism evidence="3 4">
    <name type="scientific">Afifella marina DSM 2698</name>
    <dbReference type="NCBI Taxonomy" id="1120955"/>
    <lineage>
        <taxon>Bacteria</taxon>
        <taxon>Pseudomonadati</taxon>
        <taxon>Pseudomonadota</taxon>
        <taxon>Alphaproteobacteria</taxon>
        <taxon>Hyphomicrobiales</taxon>
        <taxon>Afifellaceae</taxon>
        <taxon>Afifella</taxon>
    </lineage>
</organism>
<proteinExistence type="predicted"/>
<dbReference type="PANTHER" id="PTHR30441:SF4">
    <property type="entry name" value="PROTEIN ASMA"/>
    <property type="match status" value="1"/>
</dbReference>
<accession>A0A1G5N3U7</accession>
<sequence>MLFTALIGPYLVDWSAYRQEFEEKASASLGVPVKVRGDADLSILPTPSLRLADVRIGPSDAPILMLGRLRAKVELTGLLKGEINIISVQLDRPRLMLDVADLAQPGRRLRIGRFGPEQISLDEMDIRNGEIDLKDSRRGASWRIGDINALMQARSLEGPGHLQGGFRLGGDVYSIDVGVGRLADGRMPLKASLTPAAKPLVLSVAGDLVTDGEDGLGLKGTFDLSGLTPDTEAVPAQPQSLLALLRTKGEFELTSEKLASEDFTFAYGPEANAVQAAGHGELAFVPEPRFAIALDARQIDLDRALGGGAGKPVAIEKAAERLVAGLTELPRPAVPGTLTLDAQGVVVGGSVIQAVGTDVKPTENGWRVDVLSAMLPGATRIDVSGDIDTATPTFHGHGRIASERPAAFAAWWRGDAGDALRLDRFKVEADLDLSQRRQTAQNLVAEINDGTIDGAISMRRFARTGETFADVTLSAENVALEEAQIVTGLLAGDDLRNGNFARVAMSLAAQNLSVGGAEAASVNLEGVLTGDSLDIATLSIADLAGADINVSGRIENFFAAPRGRLSADIVAENLSGAAAFLRGLLPQSQLAERLVARADALSPVDASLVATAETDGAQTLELSGNFAGTRLTLTADGRGGFNDPEELSGQADLLVQSQDSASLLAQLGFDVVPLPGSGPARVSLKMNGAAGEGADLEARGRVAGIDFGFDGRGEFDGDTPSLAGPLTLSADDVDPALLLAGVALPGIGEGHALAARGPLKLAAGTAELDLERASFDDQNVGGTLTAHAGGGLAIGGDLRLQTVSLPFLLAAPFGVTPTYVQGAWPTQAFAPALPGGISLDLAVKAQEAATGLAMPLRNPAFTLRYDGGRLRLDHLSGGFAGGALSGVLSAGGGEGVQPLTLQLSLKDAVLAELVWREDGRPVAAGRLSSSLELMGHGRSFSGMVSALNGSGSFTLRDGLLRYLNPQAFGSVIRAADAGLKLESEPVAAAFSGHLDAGTLSFDEATGSFSVTSGTVRLSTLQVAGSESATVLGNASIYLNRMELSSDWSLKVDPGQDAVTGAQPEVGIVFSGPLADPGRHIDITPFLGFLTVRAFEQEVERVEKLQAEILEGERLRRELKRQREAEQRQEREKAAQAAAEKAAAEKAAAEKAAAEEAARQAEEATEDAAPNAQDDAQDAGNEQDAGRPGAASGRDAPLGPDAPLGNGPQDRPEKPEARGSTPQPQGSEKDQETFGRRLGRILDEPVPQAPTVITPGRGSSGTPLNLLPSLSE</sequence>
<evidence type="ECO:0000256" key="1">
    <source>
        <dbReference type="SAM" id="MobiDB-lite"/>
    </source>
</evidence>
<feature type="compositionally biased region" description="Basic and acidic residues" evidence="1">
    <location>
        <begin position="1141"/>
        <end position="1161"/>
    </location>
</feature>
<dbReference type="GO" id="GO:0090313">
    <property type="term" value="P:regulation of protein targeting to membrane"/>
    <property type="evidence" value="ECO:0007669"/>
    <property type="project" value="TreeGrafter"/>
</dbReference>
<dbReference type="STRING" id="1120955.SAMN03080610_01471"/>
<dbReference type="Pfam" id="PF05170">
    <property type="entry name" value="AsmA"/>
    <property type="match status" value="2"/>
</dbReference>
<dbReference type="PANTHER" id="PTHR30441">
    <property type="entry name" value="DUF748 DOMAIN-CONTAINING PROTEIN"/>
    <property type="match status" value="1"/>
</dbReference>
<name>A0A1G5N3U7_AFIMA</name>
<reference evidence="3 4" key="1">
    <citation type="submission" date="2016-10" db="EMBL/GenBank/DDBJ databases">
        <authorList>
            <person name="de Groot N.N."/>
        </authorList>
    </citation>
    <scope>NUCLEOTIDE SEQUENCE [LARGE SCALE GENOMIC DNA]</scope>
    <source>
        <strain evidence="3 4">DSM 2698</strain>
    </source>
</reference>